<evidence type="ECO:0000256" key="6">
    <source>
        <dbReference type="SAM" id="Phobius"/>
    </source>
</evidence>
<evidence type="ECO:0000256" key="1">
    <source>
        <dbReference type="ARBA" id="ARBA00007806"/>
    </source>
</evidence>
<dbReference type="EnsemblMetazoa" id="BGLB016655-RB">
    <property type="protein sequence ID" value="BGLB016655-PB"/>
    <property type="gene ID" value="BGLB016655"/>
</dbReference>
<dbReference type="Gene3D" id="3.20.20.80">
    <property type="entry name" value="Glycosidases"/>
    <property type="match status" value="1"/>
</dbReference>
<dbReference type="PANTHER" id="PTHR43053">
    <property type="entry name" value="GLYCOSIDASE FAMILY 31"/>
    <property type="match status" value="1"/>
</dbReference>
<organism evidence="9 10">
    <name type="scientific">Biomphalaria glabrata</name>
    <name type="common">Bloodfluke planorb</name>
    <name type="synonym">Freshwater snail</name>
    <dbReference type="NCBI Taxonomy" id="6526"/>
    <lineage>
        <taxon>Eukaryota</taxon>
        <taxon>Metazoa</taxon>
        <taxon>Spiralia</taxon>
        <taxon>Lophotrochozoa</taxon>
        <taxon>Mollusca</taxon>
        <taxon>Gastropoda</taxon>
        <taxon>Heterobranchia</taxon>
        <taxon>Euthyneura</taxon>
        <taxon>Panpulmonata</taxon>
        <taxon>Hygrophila</taxon>
        <taxon>Lymnaeoidea</taxon>
        <taxon>Planorbidae</taxon>
        <taxon>Biomphalaria</taxon>
    </lineage>
</organism>
<dbReference type="VEuPathDB" id="VectorBase:BGLB016655"/>
<dbReference type="GO" id="GO:0004553">
    <property type="term" value="F:hydrolase activity, hydrolyzing O-glycosyl compounds"/>
    <property type="evidence" value="ECO:0007669"/>
    <property type="project" value="InterPro"/>
</dbReference>
<feature type="compositionally biased region" description="Basic and acidic residues" evidence="5">
    <location>
        <begin position="36"/>
        <end position="47"/>
    </location>
</feature>
<dbReference type="VEuPathDB" id="VectorBase:BGLAX_047451"/>
<gene>
    <name evidence="9" type="primary">106062938</name>
</gene>
<feature type="domain" description="Glycoside hydrolase family 31 TIM barrel" evidence="7">
    <location>
        <begin position="372"/>
        <end position="666"/>
    </location>
</feature>
<dbReference type="Proteomes" id="UP000076420">
    <property type="component" value="Unassembled WGS sequence"/>
</dbReference>
<dbReference type="InterPro" id="IPR050985">
    <property type="entry name" value="Alpha-glycosidase_related"/>
</dbReference>
<evidence type="ECO:0000259" key="7">
    <source>
        <dbReference type="Pfam" id="PF01055"/>
    </source>
</evidence>
<evidence type="ECO:0000256" key="5">
    <source>
        <dbReference type="SAM" id="MobiDB-lite"/>
    </source>
</evidence>
<sequence>MEQPVRRRKMPNTTSIPRSETTRAIGGSKTRNSTRSGKEMIDKENRKNKGQHSARSSSQPLSLPSSPFFAMPSKVHLVITILCVVLMLGLLSGVGVYIWKEHFDDDVSRSTKPENKTSPLDHGPISRSIVNWSQLNFSSNGIIFDAITKSTQGKGLKGILGKGLDATLAKPCNLTKNSNDDGLCLELGDKYRLEVLKKPAIAKRSTTENDLQCFSIHWIPLVANQLKETQEDCFYLSNLYWFGGFESETQEWPMNNYQKNLSAFVTGDSFQGNGGYFGSVVEGIFLSSSGLGIVVDETTPLYISVNQGGSPLLCMVGKVGSDTPFFNISNPFLKYDVCQSSDIASLWQGISNKYIPKPASVPSLDLFRYPIWCTWAIYKEVINESTVLEFAKDIVSNNLSFSQLEIDDSWTPHYGDFNFTSDRFPDAVGLIKNLTAMNIPATIWMHPFFNNDSDAFQELSSKGYLIKELDSDKPHLVSWWRGENNAGVLDFTNPEAVNWYLNRLEYLKKTFNVTSFKFDAGELTWVPGKYRLNDSLVTPNYLTRKYIEMTYRGDLDQRRQEVRSGFRSQNSTFLLRMLDRRSDWSHALGLKTLIPCSLVFGMMGYPYVLPDLIGGNDYGEGFPSQELFIRWLQATVFMPVLQFSIPPWHYNDSKVVELSHNYIQLHEKYADKIINLAKNAEKTGQPINRPLWWIAPQDDEALRLDSEFLLGDDLLVAPVLDEGSTSRDIYLPSGQWKDENKGTIIDGGVWVRNYSAPLELLPYFTKV</sequence>
<dbReference type="OrthoDB" id="10070917at2759"/>
<keyword evidence="3 4" id="KW-0326">Glycosidase</keyword>
<accession>A0A2C9K958</accession>
<proteinExistence type="inferred from homology"/>
<evidence type="ECO:0000259" key="8">
    <source>
        <dbReference type="Pfam" id="PF21365"/>
    </source>
</evidence>
<keyword evidence="6" id="KW-0812">Transmembrane</keyword>
<dbReference type="PANTHER" id="PTHR43053:SF4">
    <property type="entry name" value="MYOGENESIS-REGULATING GLYCOSIDASE"/>
    <property type="match status" value="1"/>
</dbReference>
<comment type="similarity">
    <text evidence="1 4">Belongs to the glycosyl hydrolase 31 family.</text>
</comment>
<dbReference type="Gene3D" id="2.60.40.1180">
    <property type="entry name" value="Golgi alpha-mannosidase II"/>
    <property type="match status" value="1"/>
</dbReference>
<keyword evidence="6" id="KW-1133">Transmembrane helix</keyword>
<dbReference type="InterPro" id="IPR048395">
    <property type="entry name" value="Glyco_hydro_31_C"/>
</dbReference>
<dbReference type="SUPFAM" id="SSF51445">
    <property type="entry name" value="(Trans)glycosidases"/>
    <property type="match status" value="1"/>
</dbReference>
<feature type="domain" description="Glycosyl hydrolase family 31 C-terminal" evidence="8">
    <location>
        <begin position="684"/>
        <end position="766"/>
    </location>
</feature>
<reference evidence="9" key="1">
    <citation type="submission" date="2020-05" db="UniProtKB">
        <authorList>
            <consortium name="EnsemblMetazoa"/>
        </authorList>
    </citation>
    <scope>IDENTIFICATION</scope>
    <source>
        <strain evidence="9">BB02</strain>
    </source>
</reference>
<evidence type="ECO:0000256" key="3">
    <source>
        <dbReference type="ARBA" id="ARBA00023295"/>
    </source>
</evidence>
<protein>
    <recommendedName>
        <fullName evidence="11">Glycoside hydrolase family 31 N-terminal domain-containing protein</fullName>
    </recommendedName>
</protein>
<dbReference type="InterPro" id="IPR013780">
    <property type="entry name" value="Glyco_hydro_b"/>
</dbReference>
<keyword evidence="2 4" id="KW-0378">Hydrolase</keyword>
<dbReference type="CDD" id="cd06592">
    <property type="entry name" value="GH31_NET37"/>
    <property type="match status" value="1"/>
</dbReference>
<feature type="transmembrane region" description="Helical" evidence="6">
    <location>
        <begin position="75"/>
        <end position="99"/>
    </location>
</feature>
<evidence type="ECO:0000256" key="2">
    <source>
        <dbReference type="ARBA" id="ARBA00022801"/>
    </source>
</evidence>
<dbReference type="KEGG" id="bgt:106062938"/>
<dbReference type="Pfam" id="PF21365">
    <property type="entry name" value="Glyco_hydro_31_3rd"/>
    <property type="match status" value="1"/>
</dbReference>
<feature type="compositionally biased region" description="Basic residues" evidence="5">
    <location>
        <begin position="1"/>
        <end position="10"/>
    </location>
</feature>
<dbReference type="SUPFAM" id="SSF51011">
    <property type="entry name" value="Glycosyl hydrolase domain"/>
    <property type="match status" value="1"/>
</dbReference>
<evidence type="ECO:0008006" key="11">
    <source>
        <dbReference type="Google" id="ProtNLM"/>
    </source>
</evidence>
<keyword evidence="6" id="KW-0472">Membrane</keyword>
<evidence type="ECO:0000313" key="9">
    <source>
        <dbReference type="EnsemblMetazoa" id="BGLB016655-PB"/>
    </source>
</evidence>
<feature type="region of interest" description="Disordered" evidence="5">
    <location>
        <begin position="1"/>
        <end position="63"/>
    </location>
</feature>
<dbReference type="AlphaFoldDB" id="A0A2C9K958"/>
<feature type="compositionally biased region" description="Low complexity" evidence="5">
    <location>
        <begin position="53"/>
        <end position="63"/>
    </location>
</feature>
<evidence type="ECO:0000256" key="4">
    <source>
        <dbReference type="RuleBase" id="RU361185"/>
    </source>
</evidence>
<dbReference type="Pfam" id="PF01055">
    <property type="entry name" value="Glyco_hydro_31_2nd"/>
    <property type="match status" value="1"/>
</dbReference>
<dbReference type="InterPro" id="IPR017853">
    <property type="entry name" value="GH"/>
</dbReference>
<dbReference type="GO" id="GO:0005975">
    <property type="term" value="P:carbohydrate metabolic process"/>
    <property type="evidence" value="ECO:0007669"/>
    <property type="project" value="InterPro"/>
</dbReference>
<dbReference type="InterPro" id="IPR000322">
    <property type="entry name" value="Glyco_hydro_31_TIM"/>
</dbReference>
<name>A0A2C9K958_BIOGL</name>
<dbReference type="STRING" id="6526.A0A2C9K958"/>
<evidence type="ECO:0000313" key="10">
    <source>
        <dbReference type="Proteomes" id="UP000076420"/>
    </source>
</evidence>